<organism evidence="1 2">
    <name type="scientific">Agrocybe chaxingu</name>
    <dbReference type="NCBI Taxonomy" id="84603"/>
    <lineage>
        <taxon>Eukaryota</taxon>
        <taxon>Fungi</taxon>
        <taxon>Dikarya</taxon>
        <taxon>Basidiomycota</taxon>
        <taxon>Agaricomycotina</taxon>
        <taxon>Agaricomycetes</taxon>
        <taxon>Agaricomycetidae</taxon>
        <taxon>Agaricales</taxon>
        <taxon>Agaricineae</taxon>
        <taxon>Strophariaceae</taxon>
        <taxon>Agrocybe</taxon>
    </lineage>
</organism>
<gene>
    <name evidence="1" type="ORF">NLJ89_g7598</name>
</gene>
<keyword evidence="2" id="KW-1185">Reference proteome</keyword>
<evidence type="ECO:0000313" key="2">
    <source>
        <dbReference type="Proteomes" id="UP001148786"/>
    </source>
</evidence>
<accession>A0A9W8MUW8</accession>
<dbReference type="AlphaFoldDB" id="A0A9W8MUW8"/>
<dbReference type="OrthoDB" id="6082470at2759"/>
<protein>
    <recommendedName>
        <fullName evidence="3">Macro domain-like protein</fullName>
    </recommendedName>
</protein>
<dbReference type="EMBL" id="JANKHO010000925">
    <property type="protein sequence ID" value="KAJ3505092.1"/>
    <property type="molecule type" value="Genomic_DNA"/>
</dbReference>
<reference evidence="1" key="1">
    <citation type="submission" date="2022-07" db="EMBL/GenBank/DDBJ databases">
        <title>Genome Sequence of Agrocybe chaxingu.</title>
        <authorList>
            <person name="Buettner E."/>
        </authorList>
    </citation>
    <scope>NUCLEOTIDE SEQUENCE</scope>
    <source>
        <strain evidence="1">MP-N11</strain>
    </source>
</reference>
<evidence type="ECO:0000313" key="1">
    <source>
        <dbReference type="EMBL" id="KAJ3505092.1"/>
    </source>
</evidence>
<dbReference type="Gene3D" id="3.40.220.10">
    <property type="entry name" value="Leucine Aminopeptidase, subunit E, domain 1"/>
    <property type="match status" value="1"/>
</dbReference>
<dbReference type="InterPro" id="IPR043472">
    <property type="entry name" value="Macro_dom-like"/>
</dbReference>
<name>A0A9W8MUW8_9AGAR</name>
<comment type="caution">
    <text evidence="1">The sequence shown here is derived from an EMBL/GenBank/DDBJ whole genome shotgun (WGS) entry which is preliminary data.</text>
</comment>
<sequence>MRCLGCSDQEIPRYVYPAPVHSPRGKAAGSRPNAAPVRLYGLARELIWYHGWRIRSRALTGVQTGDDEWALTKHVQLALQEKWSGYAPPSTCTIVSLPSDMAGDGHNPWSARHLAVVPTMRTPEDVSWHQDLVYNSMWSLLVAVSRWNEIHPEEKIERVLMTGLATGQGGFTAEKCAEQMMLAVKHFTEGLPGHFKWDTVIPRDEQIRKTYS</sequence>
<evidence type="ECO:0008006" key="3">
    <source>
        <dbReference type="Google" id="ProtNLM"/>
    </source>
</evidence>
<dbReference type="SUPFAM" id="SSF52949">
    <property type="entry name" value="Macro domain-like"/>
    <property type="match status" value="1"/>
</dbReference>
<proteinExistence type="predicted"/>
<dbReference type="Proteomes" id="UP001148786">
    <property type="component" value="Unassembled WGS sequence"/>
</dbReference>